<evidence type="ECO:0000259" key="3">
    <source>
        <dbReference type="Pfam" id="PF02719"/>
    </source>
</evidence>
<feature type="transmembrane region" description="Helical" evidence="2">
    <location>
        <begin position="51"/>
        <end position="69"/>
    </location>
</feature>
<dbReference type="KEGG" id="slh:YH65_07055"/>
<name>A0A7U4RQX0_9BACT</name>
<keyword evidence="5" id="KW-1185">Reference proteome</keyword>
<feature type="domain" description="Polysaccharide biosynthesis protein CapD-like" evidence="3">
    <location>
        <begin position="217"/>
        <end position="493"/>
    </location>
</feature>
<organism evidence="4 5">
    <name type="scientific">Sulfurovum lithotrophicum</name>
    <dbReference type="NCBI Taxonomy" id="206403"/>
    <lineage>
        <taxon>Bacteria</taxon>
        <taxon>Pseudomonadati</taxon>
        <taxon>Campylobacterota</taxon>
        <taxon>Epsilonproteobacteria</taxon>
        <taxon>Campylobacterales</taxon>
        <taxon>Sulfurovaceae</taxon>
        <taxon>Sulfurovum</taxon>
    </lineage>
</organism>
<dbReference type="SUPFAM" id="SSF53335">
    <property type="entry name" value="S-adenosyl-L-methionine-dependent methyltransferases"/>
    <property type="match status" value="1"/>
</dbReference>
<dbReference type="Pfam" id="PF02719">
    <property type="entry name" value="Polysacc_synt_2"/>
    <property type="match status" value="1"/>
</dbReference>
<gene>
    <name evidence="4" type="ORF">YH65_07055</name>
</gene>
<keyword evidence="2" id="KW-1133">Transmembrane helix</keyword>
<dbReference type="InterPro" id="IPR029063">
    <property type="entry name" value="SAM-dependent_MTases_sf"/>
</dbReference>
<keyword evidence="2" id="KW-0472">Membrane</keyword>
<dbReference type="AlphaFoldDB" id="A0A7U4RQX0"/>
<dbReference type="InterPro" id="IPR051203">
    <property type="entry name" value="Polysaccharide_Synthase-Rel"/>
</dbReference>
<protein>
    <submittedName>
        <fullName evidence="4">dTDP-glucose 4,6-dehydratase</fullName>
    </submittedName>
</protein>
<sequence length="531" mass="60304">MTAFFKDYSLSWSKSSVKTFLLKSVVYVAAFMVYMPFFYGHVSISFLTSELLLYLFVINFMVYFYYFLINRSHVEKTKNVVIYGAGKAGTKLEEEFRDSEYKVRYFVDDDKKMQKRSIDGIDVLSKKKLESKIDQYGRCDLLVIAMPSAPQERIKEVYERLGDYFKEIKILPSMDEILREKDFASQLKNLSVADLMARHPKDLDKEVIVGFLKEKVVLITGAGGSIGSEIARQCQNFGVQKLILIDHSEYNLYSIEQELEKRNHVEIVPVLQSVVNREDMEKTFERYRPQIVIHAAAYKHVPMVEANIEEGIVNNILGTKNIIDMSIKHGVQKCILVSTDKAVRPTNVMGATKRVCELYAQNSLGNGTDIVAVRFGNVLGSSGSVIPKFMAQIEKGQDITVTHPDITRYFMLIPEACELVLQAGAIGTRGEIFILDMGEPVKIVDLAQKMIDLSGRDDIGIVFTGLRPGEKLYEELLIDDAESKTKYESIMVGKRTSYDIGKLNHDIEELLNTENKLGKLKEIVPEFDHKP</sequence>
<reference evidence="4 5" key="1">
    <citation type="submission" date="2015-04" db="EMBL/GenBank/DDBJ databases">
        <title>Complete genome sequence of Sulfurovum lithotrophicum ATCC BAA-797T.</title>
        <authorList>
            <person name="Ahn J."/>
            <person name="Park G."/>
            <person name="Jeon W."/>
            <person name="Jang Y."/>
            <person name="Jang M."/>
            <person name="Lee H."/>
            <person name="Lee H."/>
        </authorList>
    </citation>
    <scope>NUCLEOTIDE SEQUENCE [LARGE SCALE GENOMIC DNA]</scope>
    <source>
        <strain evidence="5">ATCC BAA-797 / 42BKT</strain>
    </source>
</reference>
<keyword evidence="2" id="KW-0812">Transmembrane</keyword>
<evidence type="ECO:0000313" key="5">
    <source>
        <dbReference type="Proteomes" id="UP000034444"/>
    </source>
</evidence>
<accession>A0A7U4RQX0</accession>
<dbReference type="InterPro" id="IPR036291">
    <property type="entry name" value="NAD(P)-bd_dom_sf"/>
</dbReference>
<dbReference type="Gene3D" id="3.40.50.720">
    <property type="entry name" value="NAD(P)-binding Rossmann-like Domain"/>
    <property type="match status" value="2"/>
</dbReference>
<evidence type="ECO:0000256" key="2">
    <source>
        <dbReference type="SAM" id="Phobius"/>
    </source>
</evidence>
<dbReference type="Pfam" id="PF13727">
    <property type="entry name" value="CoA_binding_3"/>
    <property type="match status" value="1"/>
</dbReference>
<dbReference type="InterPro" id="IPR003869">
    <property type="entry name" value="Polysac_CapD-like"/>
</dbReference>
<proteinExistence type="inferred from homology"/>
<reference evidence="5" key="2">
    <citation type="journal article" date="2017" name="Stand. Genomic Sci.">
        <title>Complete genome sequence of the sulfur-oxidizing chemolithoautotrophic Sulfurovum lithotrophicum 42BKTT.</title>
        <authorList>
            <person name="Jeon W."/>
            <person name="Priscilla L."/>
            <person name="Park G."/>
            <person name="Lee H."/>
            <person name="Lee N."/>
            <person name="Lee D."/>
            <person name="Kwon H."/>
            <person name="Ahn I."/>
            <person name="Lee C."/>
            <person name="Lee H."/>
            <person name="Ahn J."/>
        </authorList>
    </citation>
    <scope>NUCLEOTIDE SEQUENCE [LARGE SCALE GENOMIC DNA]</scope>
    <source>
        <strain evidence="5">ATCC BAA-797 / 42BKT</strain>
    </source>
</reference>
<evidence type="ECO:0000313" key="4">
    <source>
        <dbReference type="EMBL" id="AKF25177.1"/>
    </source>
</evidence>
<evidence type="ECO:0000256" key="1">
    <source>
        <dbReference type="ARBA" id="ARBA00007430"/>
    </source>
</evidence>
<dbReference type="Proteomes" id="UP000034444">
    <property type="component" value="Chromosome"/>
</dbReference>
<comment type="similarity">
    <text evidence="1">Belongs to the polysaccharide synthase family.</text>
</comment>
<dbReference type="EMBL" id="CP011308">
    <property type="protein sequence ID" value="AKF25177.1"/>
    <property type="molecule type" value="Genomic_DNA"/>
</dbReference>
<feature type="transmembrane region" description="Helical" evidence="2">
    <location>
        <begin position="20"/>
        <end position="39"/>
    </location>
</feature>
<dbReference type="CDD" id="cd05237">
    <property type="entry name" value="UDP_invert_4-6DH_SDR_e"/>
    <property type="match status" value="1"/>
</dbReference>
<dbReference type="PANTHER" id="PTHR43318">
    <property type="entry name" value="UDP-N-ACETYLGLUCOSAMINE 4,6-DEHYDRATASE"/>
    <property type="match status" value="1"/>
</dbReference>
<dbReference type="SUPFAM" id="SSF51735">
    <property type="entry name" value="NAD(P)-binding Rossmann-fold domains"/>
    <property type="match status" value="1"/>
</dbReference>
<dbReference type="PANTHER" id="PTHR43318:SF1">
    <property type="entry name" value="POLYSACCHARIDE BIOSYNTHESIS PROTEIN EPSC-RELATED"/>
    <property type="match status" value="1"/>
</dbReference>